<dbReference type="RefSeq" id="WP_116098642.1">
    <property type="nucleotide sequence ID" value="NZ_QNVU01000019.1"/>
</dbReference>
<evidence type="ECO:0000313" key="1">
    <source>
        <dbReference type="EMBL" id="REC49195.1"/>
    </source>
</evidence>
<accession>A0A3D9B6A0</accession>
<organism evidence="1 2">
    <name type="scientific">Candidatus Chryseobacterium massiliense</name>
    <dbReference type="NCBI Taxonomy" id="204089"/>
    <lineage>
        <taxon>Bacteria</taxon>
        <taxon>Pseudomonadati</taxon>
        <taxon>Bacteroidota</taxon>
        <taxon>Flavobacteriia</taxon>
        <taxon>Flavobacteriales</taxon>
        <taxon>Weeksellaceae</taxon>
        <taxon>Chryseobacterium group</taxon>
        <taxon>Chryseobacterium</taxon>
    </lineage>
</organism>
<evidence type="ECO:0008006" key="3">
    <source>
        <dbReference type="Google" id="ProtNLM"/>
    </source>
</evidence>
<protein>
    <recommendedName>
        <fullName evidence="3">Glycosyltransferase family 1 protein</fullName>
    </recommendedName>
</protein>
<proteinExistence type="predicted"/>
<dbReference type="Proteomes" id="UP000256924">
    <property type="component" value="Unassembled WGS sequence"/>
</dbReference>
<keyword evidence="2" id="KW-1185">Reference proteome</keyword>
<dbReference type="AlphaFoldDB" id="A0A3D9B6A0"/>
<evidence type="ECO:0000313" key="2">
    <source>
        <dbReference type="Proteomes" id="UP000256924"/>
    </source>
</evidence>
<comment type="caution">
    <text evidence="1">The sequence shown here is derived from an EMBL/GenBank/DDBJ whole genome shotgun (WGS) entry which is preliminary data.</text>
</comment>
<dbReference type="EMBL" id="QNVU01000019">
    <property type="protein sequence ID" value="REC49195.1"/>
    <property type="molecule type" value="Genomic_DNA"/>
</dbReference>
<sequence>MIKISNNSIFYIVCPANYASGGPEDLHQMALALMQSGKKVFMHYLNYDAEKNSSPIHKEYEHYQIPYTFSIENSRQNIMIFPETFSIFIWEKKYSKIQKIIWWLSVSNFFTSLKAWEENFKENPPKLKYRLLGRIKLPTIKNIKKAKIHHLAHSYFSVDFLQKNKIETIGKISGYMEDMFLTGKSYVSQKKDIVTYNAVKNKDFLDKIRNLTPEINWLPMINMTLDEVADCMISAKVYVDFGHHPGREKMPREACLLDCCLIIGKEGSAFFKQDVPIKDEYHFDKTEENIPLIIEKIKDCIANYDSKIKDFVDYKHDLLQEKIIFQKKINEIFAINEI</sequence>
<reference evidence="1 2" key="1">
    <citation type="journal article" date="2004" name="Emerg. Infect. Dis.">
        <title>Amoebae-resisting bacteria isolated from human nasal swabs by amoebal coculture.</title>
        <authorList>
            <person name="Greub G."/>
            <person name="La Scola B."/>
            <person name="Raoult D."/>
        </authorList>
    </citation>
    <scope>NUCLEOTIDE SEQUENCE [LARGE SCALE GENOMIC DNA]</scope>
    <source>
        <strain evidence="1 2">CCUG 51329</strain>
    </source>
</reference>
<name>A0A3D9B6A0_9FLAO</name>
<gene>
    <name evidence="1" type="ORF">DRF68_10710</name>
</gene>